<dbReference type="Proteomes" id="UP001497444">
    <property type="component" value="Chromosome 11"/>
</dbReference>
<dbReference type="EMBL" id="OZ020106">
    <property type="protein sequence ID" value="CAK9257732.1"/>
    <property type="molecule type" value="Genomic_DNA"/>
</dbReference>
<sequence>MRARHNSAANACATLRGLLSTAGRRTDRRERAGGRRDPAGLRVWVLLPGNAEVSLTPGEAGHPINCHIAKGAQEPAFSALCR</sequence>
<accession>A0ABP0VU66</accession>
<name>A0ABP0VU66_9BRYO</name>
<keyword evidence="2" id="KW-1185">Reference proteome</keyword>
<organism evidence="1 2">
    <name type="scientific">Sphagnum jensenii</name>
    <dbReference type="NCBI Taxonomy" id="128206"/>
    <lineage>
        <taxon>Eukaryota</taxon>
        <taxon>Viridiplantae</taxon>
        <taxon>Streptophyta</taxon>
        <taxon>Embryophyta</taxon>
        <taxon>Bryophyta</taxon>
        <taxon>Sphagnophytina</taxon>
        <taxon>Sphagnopsida</taxon>
        <taxon>Sphagnales</taxon>
        <taxon>Sphagnaceae</taxon>
        <taxon>Sphagnum</taxon>
    </lineage>
</organism>
<protein>
    <submittedName>
        <fullName evidence="1">Uncharacterized protein</fullName>
    </submittedName>
</protein>
<reference evidence="1" key="1">
    <citation type="submission" date="2024-02" db="EMBL/GenBank/DDBJ databases">
        <authorList>
            <consortium name="ELIXIR-Norway"/>
            <consortium name="Elixir Norway"/>
        </authorList>
    </citation>
    <scope>NUCLEOTIDE SEQUENCE</scope>
</reference>
<proteinExistence type="predicted"/>
<evidence type="ECO:0000313" key="1">
    <source>
        <dbReference type="EMBL" id="CAK9257732.1"/>
    </source>
</evidence>
<gene>
    <name evidence="1" type="ORF">CSSPJE1EN1_LOCUS3210</name>
</gene>
<evidence type="ECO:0000313" key="2">
    <source>
        <dbReference type="Proteomes" id="UP001497444"/>
    </source>
</evidence>